<dbReference type="OrthoDB" id="9075305at2"/>
<protein>
    <submittedName>
        <fullName evidence="2">Sulfotransferase</fullName>
    </submittedName>
</protein>
<accession>A0A4Z0LYQ9</accession>
<reference evidence="2 3" key="1">
    <citation type="submission" date="2019-04" db="EMBL/GenBank/DDBJ databases">
        <title>Taxonomy of novel Haliea sp. from mangrove soil of West Coast of India.</title>
        <authorList>
            <person name="Verma A."/>
            <person name="Kumar P."/>
            <person name="Krishnamurthi S."/>
        </authorList>
    </citation>
    <scope>NUCLEOTIDE SEQUENCE [LARGE SCALE GENOMIC DNA]</scope>
    <source>
        <strain evidence="2 3">SAOS-164</strain>
    </source>
</reference>
<dbReference type="Pfam" id="PF13469">
    <property type="entry name" value="Sulfotransfer_3"/>
    <property type="match status" value="1"/>
</dbReference>
<dbReference type="SUPFAM" id="SSF52540">
    <property type="entry name" value="P-loop containing nucleoside triphosphate hydrolases"/>
    <property type="match status" value="1"/>
</dbReference>
<dbReference type="Gene3D" id="3.40.50.300">
    <property type="entry name" value="P-loop containing nucleotide triphosphate hydrolases"/>
    <property type="match status" value="1"/>
</dbReference>
<dbReference type="PANTHER" id="PTHR10605:SF56">
    <property type="entry name" value="BIFUNCTIONAL HEPARAN SULFATE N-DEACETYLASE_N-SULFOTRANSFERASE"/>
    <property type="match status" value="1"/>
</dbReference>
<gene>
    <name evidence="2" type="ORF">E4634_13185</name>
</gene>
<comment type="caution">
    <text evidence="2">The sequence shown here is derived from an EMBL/GenBank/DDBJ whole genome shotgun (WGS) entry which is preliminary data.</text>
</comment>
<dbReference type="PANTHER" id="PTHR10605">
    <property type="entry name" value="HEPARAN SULFATE SULFOTRANSFERASE"/>
    <property type="match status" value="1"/>
</dbReference>
<keyword evidence="3" id="KW-1185">Reference proteome</keyword>
<dbReference type="EMBL" id="SRLE01000009">
    <property type="protein sequence ID" value="TGD72482.1"/>
    <property type="molecule type" value="Genomic_DNA"/>
</dbReference>
<evidence type="ECO:0000313" key="3">
    <source>
        <dbReference type="Proteomes" id="UP000298050"/>
    </source>
</evidence>
<keyword evidence="1 2" id="KW-0808">Transferase</keyword>
<dbReference type="InterPro" id="IPR027417">
    <property type="entry name" value="P-loop_NTPase"/>
</dbReference>
<evidence type="ECO:0000313" key="2">
    <source>
        <dbReference type="EMBL" id="TGD72482.1"/>
    </source>
</evidence>
<dbReference type="AlphaFoldDB" id="A0A4Z0LYQ9"/>
<evidence type="ECO:0000256" key="1">
    <source>
        <dbReference type="ARBA" id="ARBA00022679"/>
    </source>
</evidence>
<name>A0A4Z0LYQ9_9GAMM</name>
<organism evidence="2 3">
    <name type="scientific">Mangrovimicrobium sediminis</name>
    <dbReference type="NCBI Taxonomy" id="2562682"/>
    <lineage>
        <taxon>Bacteria</taxon>
        <taxon>Pseudomonadati</taxon>
        <taxon>Pseudomonadota</taxon>
        <taxon>Gammaproteobacteria</taxon>
        <taxon>Cellvibrionales</taxon>
        <taxon>Halieaceae</taxon>
        <taxon>Mangrovimicrobium</taxon>
    </lineage>
</organism>
<dbReference type="InterPro" id="IPR037359">
    <property type="entry name" value="NST/OST"/>
</dbReference>
<sequence length="301" mass="33813">MDATLFIGIGAQKAGTSWLGAYFAAHPQVQFSPIKELHYFSRLNSLPDGEGWHWKEKKILANLKRKAARLGECSEPDALDELHFLLARLRMARGRCSYLDYFEALARNGARAVGEITPAYATLSEAGFRRMREEAPEARLIFLLRDPVERTWSHLRFEEARLGRLRFDARKRARQALTDPVFVSRTDYTRTLRVLDTVYPPEQVFLCFYEDLLGAEHHQREINRLAAFLGIDALPGALDKRVHATAQAPLPEGFEALACQAFAGVYRDLGERFAGALPEPWSRRAALAGVATGAPVMRAAT</sequence>
<proteinExistence type="predicted"/>
<dbReference type="Proteomes" id="UP000298050">
    <property type="component" value="Unassembled WGS sequence"/>
</dbReference>
<dbReference type="GO" id="GO:0008146">
    <property type="term" value="F:sulfotransferase activity"/>
    <property type="evidence" value="ECO:0007669"/>
    <property type="project" value="InterPro"/>
</dbReference>
<dbReference type="RefSeq" id="WP_135444641.1">
    <property type="nucleotide sequence ID" value="NZ_SRLE01000009.1"/>
</dbReference>